<gene>
    <name evidence="12" type="ORF">B7463_g2791</name>
</gene>
<dbReference type="NCBIfam" id="TIGR00174">
    <property type="entry name" value="miaA"/>
    <property type="match status" value="1"/>
</dbReference>
<evidence type="ECO:0000256" key="6">
    <source>
        <dbReference type="ARBA" id="ARBA00022833"/>
    </source>
</evidence>
<evidence type="ECO:0000256" key="2">
    <source>
        <dbReference type="ARBA" id="ARBA00022679"/>
    </source>
</evidence>
<dbReference type="Pfam" id="PF01715">
    <property type="entry name" value="IPPT"/>
    <property type="match status" value="1"/>
</dbReference>
<dbReference type="GO" id="GO:0052381">
    <property type="term" value="F:tRNA dimethylallyltransferase activity"/>
    <property type="evidence" value="ECO:0007669"/>
    <property type="project" value="UniProtKB-EC"/>
</dbReference>
<keyword evidence="3" id="KW-0479">Metal-binding</keyword>
<comment type="similarity">
    <text evidence="1 9">Belongs to the IPP transferase family.</text>
</comment>
<dbReference type="GO" id="GO:0006400">
    <property type="term" value="P:tRNA modification"/>
    <property type="evidence" value="ECO:0007669"/>
    <property type="project" value="TreeGrafter"/>
</dbReference>
<evidence type="ECO:0000256" key="4">
    <source>
        <dbReference type="ARBA" id="ARBA00022741"/>
    </source>
</evidence>
<dbReference type="InterPro" id="IPR039657">
    <property type="entry name" value="Dimethylallyltransferase"/>
</dbReference>
<dbReference type="Gene3D" id="1.10.20.140">
    <property type="match status" value="1"/>
</dbReference>
<dbReference type="InterPro" id="IPR027417">
    <property type="entry name" value="P-loop_NTPase"/>
</dbReference>
<keyword evidence="13" id="KW-1185">Reference proteome</keyword>
<sequence>MGKQFRIVWPKDGDKGRDKRGFFRGLSDIIAGRGPDMFLQTPRERKTSSIPREVWGNWDSYHDQDAHISEGGQHNGFWNTSRGTRRYDPYSRRYVEWFVPTDWHQIGGNPYTGEAYYPRFTRKEWHKMNHTLSRGKQIDPRKMGREWSSFGPKVPVVSKTTEDCKHADIIAEISSRAQSILGRHAQTWSSQAAAVKPRDPVFKPSDGPNFPRRSDQMDEPGGVNLRAIAAYSIIQKLYESLGFKKFALMSRYLRYFSKHAAMARIPPKKPLIFVLGATGTGKSELAVDLAKRFNGEVINADAMQMYQGLPLVTNKITPEEQKDVPHHLLGFIGLDEEPYVVSMFQMIATRMIREIWARGNLPIVVGGTHYYTHSLLFSNALVPGAMDVEWAEQKLSNKDISAMYPILDAPTEVMLERLREVDPVMADRWHPQDRRKIRRSLEIFLRTGRRASDIYAQQKSSSSQDETPPQSENSENPATTSQTASPLLFWVHCEPETLKTRLNKRVDKMVTSGLLNEVSIMDKYLQKQTASGCEIDKTRGIWVSIGWKEFEEYLLALNLGPTREELTRLLKEAIEKTKTATRQYAKSQIRWIRLKLMPELRADGKTDSLFLLDGSNINKWAETVSGLAQNITQKFLNGDELPAPSTLSEAAKEYLAPKEPGQRPSPKRHECTMCNVVTVTDHQWQTHLKSRRHRQLNKKKQAQTKQDKAVQEAKGEVAEQGDNREAELRPT</sequence>
<dbReference type="AlphaFoldDB" id="A0A3E2HJI3"/>
<dbReference type="Pfam" id="PF12171">
    <property type="entry name" value="zf-C2H2_jaz"/>
    <property type="match status" value="1"/>
</dbReference>
<organism evidence="12 13">
    <name type="scientific">Scytalidium lignicola</name>
    <name type="common">Hyphomycete</name>
    <dbReference type="NCBI Taxonomy" id="5539"/>
    <lineage>
        <taxon>Eukaryota</taxon>
        <taxon>Fungi</taxon>
        <taxon>Dikarya</taxon>
        <taxon>Ascomycota</taxon>
        <taxon>Pezizomycotina</taxon>
        <taxon>Leotiomycetes</taxon>
        <taxon>Leotiomycetes incertae sedis</taxon>
        <taxon>Scytalidium</taxon>
    </lineage>
</organism>
<reference evidence="12 13" key="1">
    <citation type="submission" date="2018-05" db="EMBL/GenBank/DDBJ databases">
        <title>Draft genome sequence of Scytalidium lignicola DSM 105466, a ubiquitous saprotrophic fungus.</title>
        <authorList>
            <person name="Buettner E."/>
            <person name="Gebauer A.M."/>
            <person name="Hofrichter M."/>
            <person name="Liers C."/>
            <person name="Kellner H."/>
        </authorList>
    </citation>
    <scope>NUCLEOTIDE SEQUENCE [LARGE SCALE GENOMIC DNA]</scope>
    <source>
        <strain evidence="12 13">DSM 105466</strain>
    </source>
</reference>
<evidence type="ECO:0000256" key="3">
    <source>
        <dbReference type="ARBA" id="ARBA00022723"/>
    </source>
</evidence>
<dbReference type="Proteomes" id="UP000258309">
    <property type="component" value="Unassembled WGS sequence"/>
</dbReference>
<feature type="domain" description="Zinc finger double-stranded RNA binding" evidence="11">
    <location>
        <begin position="669"/>
        <end position="694"/>
    </location>
</feature>
<keyword evidence="2 9" id="KW-0808">Transferase</keyword>
<feature type="region of interest" description="Disordered" evidence="10">
    <location>
        <begin position="689"/>
        <end position="731"/>
    </location>
</feature>
<evidence type="ECO:0000256" key="1">
    <source>
        <dbReference type="ARBA" id="ARBA00005842"/>
    </source>
</evidence>
<keyword evidence="4 9" id="KW-0547">Nucleotide-binding</keyword>
<keyword evidence="6" id="KW-0862">Zinc</keyword>
<dbReference type="OMA" id="MIATRMI"/>
<dbReference type="InterPro" id="IPR022755">
    <property type="entry name" value="Znf_C2H2_jaz"/>
</dbReference>
<dbReference type="GO" id="GO:0008270">
    <property type="term" value="F:zinc ion binding"/>
    <property type="evidence" value="ECO:0007669"/>
    <property type="project" value="UniProtKB-KW"/>
</dbReference>
<dbReference type="SUPFAM" id="SSF57667">
    <property type="entry name" value="beta-beta-alpha zinc fingers"/>
    <property type="match status" value="1"/>
</dbReference>
<dbReference type="HAMAP" id="MF_00185">
    <property type="entry name" value="IPP_trans"/>
    <property type="match status" value="1"/>
</dbReference>
<dbReference type="InterPro" id="IPR018022">
    <property type="entry name" value="IPT"/>
</dbReference>
<evidence type="ECO:0000313" key="13">
    <source>
        <dbReference type="Proteomes" id="UP000258309"/>
    </source>
</evidence>
<dbReference type="InterPro" id="IPR036236">
    <property type="entry name" value="Znf_C2H2_sf"/>
</dbReference>
<feature type="compositionally biased region" description="Basic and acidic residues" evidence="10">
    <location>
        <begin position="705"/>
        <end position="731"/>
    </location>
</feature>
<accession>A0A3E2HJI3</accession>
<dbReference type="OrthoDB" id="775260at2759"/>
<feature type="region of interest" description="Disordered" evidence="10">
    <location>
        <begin position="454"/>
        <end position="482"/>
    </location>
</feature>
<proteinExistence type="inferred from homology"/>
<comment type="caution">
    <text evidence="12">The sequence shown here is derived from an EMBL/GenBank/DDBJ whole genome shotgun (WGS) entry which is preliminary data.</text>
</comment>
<evidence type="ECO:0000256" key="5">
    <source>
        <dbReference type="ARBA" id="ARBA00022771"/>
    </source>
</evidence>
<feature type="non-terminal residue" evidence="12">
    <location>
        <position position="1"/>
    </location>
</feature>
<dbReference type="Gene3D" id="3.30.160.60">
    <property type="entry name" value="Classic Zinc Finger"/>
    <property type="match status" value="1"/>
</dbReference>
<dbReference type="EMBL" id="NCSJ02000034">
    <property type="protein sequence ID" value="RFU33566.1"/>
    <property type="molecule type" value="Genomic_DNA"/>
</dbReference>
<dbReference type="GO" id="GO:0005739">
    <property type="term" value="C:mitochondrion"/>
    <property type="evidence" value="ECO:0007669"/>
    <property type="project" value="TreeGrafter"/>
</dbReference>
<dbReference type="PANTHER" id="PTHR11088:SF89">
    <property type="entry name" value="TRNA DIMETHYLALLYLTRANSFERASE"/>
    <property type="match status" value="1"/>
</dbReference>
<evidence type="ECO:0000256" key="7">
    <source>
        <dbReference type="ARBA" id="ARBA00022840"/>
    </source>
</evidence>
<feature type="compositionally biased region" description="Basic residues" evidence="10">
    <location>
        <begin position="689"/>
        <end position="702"/>
    </location>
</feature>
<keyword evidence="8" id="KW-0819">tRNA processing</keyword>
<dbReference type="PANTHER" id="PTHR11088">
    <property type="entry name" value="TRNA DIMETHYLALLYLTRANSFERASE"/>
    <property type="match status" value="1"/>
</dbReference>
<dbReference type="STRING" id="5539.A0A3E2HJI3"/>
<protein>
    <recommendedName>
        <fullName evidence="8">tRNA dimethylallyltransferase</fullName>
        <ecNumber evidence="8">2.5.1.75</ecNumber>
    </recommendedName>
</protein>
<dbReference type="Gene3D" id="3.40.50.300">
    <property type="entry name" value="P-loop containing nucleotide triphosphate hydrolases"/>
    <property type="match status" value="1"/>
</dbReference>
<evidence type="ECO:0000259" key="11">
    <source>
        <dbReference type="Pfam" id="PF12171"/>
    </source>
</evidence>
<name>A0A3E2HJI3_SCYLI</name>
<evidence type="ECO:0000256" key="10">
    <source>
        <dbReference type="SAM" id="MobiDB-lite"/>
    </source>
</evidence>
<keyword evidence="5" id="KW-0863">Zinc-finger</keyword>
<comment type="catalytic activity">
    <reaction evidence="8">
        <text>adenosine(37) in tRNA + dimethylallyl diphosphate = N(6)-dimethylallyladenosine(37) in tRNA + diphosphate</text>
        <dbReference type="Rhea" id="RHEA:26482"/>
        <dbReference type="Rhea" id="RHEA-COMP:10162"/>
        <dbReference type="Rhea" id="RHEA-COMP:10375"/>
        <dbReference type="ChEBI" id="CHEBI:33019"/>
        <dbReference type="ChEBI" id="CHEBI:57623"/>
        <dbReference type="ChEBI" id="CHEBI:74411"/>
        <dbReference type="ChEBI" id="CHEBI:74415"/>
        <dbReference type="EC" id="2.5.1.75"/>
    </reaction>
</comment>
<evidence type="ECO:0000313" key="12">
    <source>
        <dbReference type="EMBL" id="RFU33566.1"/>
    </source>
</evidence>
<dbReference type="SUPFAM" id="SSF52540">
    <property type="entry name" value="P-loop containing nucleoside triphosphate hydrolases"/>
    <property type="match status" value="1"/>
</dbReference>
<dbReference type="GO" id="GO:0005524">
    <property type="term" value="F:ATP binding"/>
    <property type="evidence" value="ECO:0007669"/>
    <property type="project" value="UniProtKB-KW"/>
</dbReference>
<feature type="compositionally biased region" description="Polar residues" evidence="10">
    <location>
        <begin position="455"/>
        <end position="482"/>
    </location>
</feature>
<keyword evidence="7 9" id="KW-0067">ATP-binding</keyword>
<evidence type="ECO:0000256" key="9">
    <source>
        <dbReference type="RuleBase" id="RU003785"/>
    </source>
</evidence>
<evidence type="ECO:0000256" key="8">
    <source>
        <dbReference type="RuleBase" id="RU003783"/>
    </source>
</evidence>
<feature type="region of interest" description="Disordered" evidence="10">
    <location>
        <begin position="198"/>
        <end position="218"/>
    </location>
</feature>
<feature type="non-terminal residue" evidence="12">
    <location>
        <position position="731"/>
    </location>
</feature>
<dbReference type="EC" id="2.5.1.75" evidence="8"/>